<dbReference type="InterPro" id="IPR011051">
    <property type="entry name" value="RmlC_Cupin_sf"/>
</dbReference>
<dbReference type="Proteomes" id="UP001265550">
    <property type="component" value="Unassembled WGS sequence"/>
</dbReference>
<keyword evidence="2" id="KW-1185">Reference proteome</keyword>
<dbReference type="InterPro" id="IPR014710">
    <property type="entry name" value="RmlC-like_jellyroll"/>
</dbReference>
<dbReference type="SUPFAM" id="SSF51182">
    <property type="entry name" value="RmlC-like cupins"/>
    <property type="match status" value="1"/>
</dbReference>
<dbReference type="EMBL" id="JAVDWE010000015">
    <property type="protein sequence ID" value="MDR7096578.1"/>
    <property type="molecule type" value="Genomic_DNA"/>
</dbReference>
<reference evidence="1 2" key="1">
    <citation type="submission" date="2023-07" db="EMBL/GenBank/DDBJ databases">
        <title>Sorghum-associated microbial communities from plants grown in Nebraska, USA.</title>
        <authorList>
            <person name="Schachtman D."/>
        </authorList>
    </citation>
    <scope>NUCLEOTIDE SEQUENCE [LARGE SCALE GENOMIC DNA]</scope>
    <source>
        <strain evidence="1 2">BE240</strain>
    </source>
</reference>
<dbReference type="RefSeq" id="WP_204735569.1">
    <property type="nucleotide sequence ID" value="NZ_JAVDWE010000015.1"/>
</dbReference>
<dbReference type="InterPro" id="IPR047142">
    <property type="entry name" value="OryJ/VirC-like"/>
</dbReference>
<dbReference type="Gene3D" id="2.60.120.10">
    <property type="entry name" value="Jelly Rolls"/>
    <property type="match status" value="1"/>
</dbReference>
<accession>A0ABU1VGZ1</accession>
<protein>
    <submittedName>
        <fullName evidence="1">Mannose-6-phosphate isomerase-like protein (Cupin superfamily)</fullName>
    </submittedName>
</protein>
<sequence>MTVEKQQPGAVRRVVTGHDAAGRSVIAQDGLSPFVLRTTATGPVVTDLWKTFGSPADNTGNTEPCSTVTLAPPAGGSVFRVVQFPPDAGYMAGWDEHAAFAAMGHDLSGAATRKGSTVGMHTTASVDYAIVLAGEIWAVMDEGETLLKAGDVLVQRGTSHGWSNRTAQAATVAFVLIDALPLPARG</sequence>
<proteinExistence type="predicted"/>
<comment type="caution">
    <text evidence="1">The sequence shown here is derived from an EMBL/GenBank/DDBJ whole genome shotgun (WGS) entry which is preliminary data.</text>
</comment>
<organism evidence="1 2">
    <name type="scientific">Hydrogenophaga laconesensis</name>
    <dbReference type="NCBI Taxonomy" id="1805971"/>
    <lineage>
        <taxon>Bacteria</taxon>
        <taxon>Pseudomonadati</taxon>
        <taxon>Pseudomonadota</taxon>
        <taxon>Betaproteobacteria</taxon>
        <taxon>Burkholderiales</taxon>
        <taxon>Comamonadaceae</taxon>
        <taxon>Hydrogenophaga</taxon>
    </lineage>
</organism>
<dbReference type="PANTHER" id="PTHR36156:SF2">
    <property type="entry name" value="CUPIN TYPE-2 DOMAIN-CONTAINING PROTEIN"/>
    <property type="match status" value="1"/>
</dbReference>
<dbReference type="Gene3D" id="2.20.70.150">
    <property type="match status" value="1"/>
</dbReference>
<evidence type="ECO:0000313" key="2">
    <source>
        <dbReference type="Proteomes" id="UP001265550"/>
    </source>
</evidence>
<dbReference type="PANTHER" id="PTHR36156">
    <property type="entry name" value="SLR2101 PROTEIN"/>
    <property type="match status" value="1"/>
</dbReference>
<name>A0ABU1VGZ1_9BURK</name>
<gene>
    <name evidence="1" type="ORF">J2X09_004335</name>
</gene>
<evidence type="ECO:0000313" key="1">
    <source>
        <dbReference type="EMBL" id="MDR7096578.1"/>
    </source>
</evidence>
<dbReference type="CDD" id="cd02231">
    <property type="entry name" value="cupin_BLL6423-like"/>
    <property type="match status" value="1"/>
</dbReference>